<organism evidence="12 13">
    <name type="scientific">Cronartium quercuum f. sp. fusiforme G11</name>
    <dbReference type="NCBI Taxonomy" id="708437"/>
    <lineage>
        <taxon>Eukaryota</taxon>
        <taxon>Fungi</taxon>
        <taxon>Dikarya</taxon>
        <taxon>Basidiomycota</taxon>
        <taxon>Pucciniomycotina</taxon>
        <taxon>Pucciniomycetes</taxon>
        <taxon>Pucciniales</taxon>
        <taxon>Coleosporiaceae</taxon>
        <taxon>Cronartium</taxon>
    </lineage>
</organism>
<keyword evidence="13" id="KW-1185">Reference proteome</keyword>
<dbReference type="PROSITE" id="PS51760">
    <property type="entry name" value="GH10_2"/>
    <property type="match status" value="1"/>
</dbReference>
<dbReference type="InterPro" id="IPR017853">
    <property type="entry name" value="GH"/>
</dbReference>
<proteinExistence type="inferred from homology"/>
<dbReference type="Pfam" id="PF00331">
    <property type="entry name" value="Glyco_hydro_10"/>
    <property type="match status" value="1"/>
</dbReference>
<comment type="catalytic activity">
    <reaction evidence="1 10">
        <text>Endohydrolysis of (1-&gt;4)-beta-D-xylosidic linkages in xylans.</text>
        <dbReference type="EC" id="3.2.1.8"/>
    </reaction>
</comment>
<keyword evidence="8 10" id="KW-0624">Polysaccharide degradation</keyword>
<dbReference type="InterPro" id="IPR031158">
    <property type="entry name" value="GH10_AS"/>
</dbReference>
<evidence type="ECO:0000256" key="3">
    <source>
        <dbReference type="ARBA" id="ARBA00022651"/>
    </source>
</evidence>
<keyword evidence="3" id="KW-0858">Xylan degradation</keyword>
<dbReference type="SUPFAM" id="SSF51445">
    <property type="entry name" value="(Trans)glycosidases"/>
    <property type="match status" value="1"/>
</dbReference>
<dbReference type="PRINTS" id="PR00134">
    <property type="entry name" value="GLHYDRLASE10"/>
</dbReference>
<dbReference type="InterPro" id="IPR001000">
    <property type="entry name" value="GH10_dom"/>
</dbReference>
<dbReference type="InterPro" id="IPR044846">
    <property type="entry name" value="GH10"/>
</dbReference>
<evidence type="ECO:0000256" key="7">
    <source>
        <dbReference type="ARBA" id="ARBA00023295"/>
    </source>
</evidence>
<dbReference type="Gene3D" id="3.20.20.80">
    <property type="entry name" value="Glycosidases"/>
    <property type="match status" value="1"/>
</dbReference>
<evidence type="ECO:0000259" key="11">
    <source>
        <dbReference type="PROSITE" id="PS51760"/>
    </source>
</evidence>
<evidence type="ECO:0000256" key="4">
    <source>
        <dbReference type="ARBA" id="ARBA00022729"/>
    </source>
</evidence>
<keyword evidence="6 10" id="KW-0119">Carbohydrate metabolism</keyword>
<dbReference type="PROSITE" id="PS00591">
    <property type="entry name" value="GH10_1"/>
    <property type="match status" value="1"/>
</dbReference>
<feature type="active site" description="Nucleophile" evidence="9">
    <location>
        <position position="120"/>
    </location>
</feature>
<evidence type="ECO:0000256" key="8">
    <source>
        <dbReference type="ARBA" id="ARBA00023326"/>
    </source>
</evidence>
<comment type="caution">
    <text evidence="12">The sequence shown here is derived from an EMBL/GenBank/DDBJ whole genome shotgun (WGS) entry which is preliminary data.</text>
</comment>
<dbReference type="Proteomes" id="UP000886653">
    <property type="component" value="Unassembled WGS sequence"/>
</dbReference>
<dbReference type="SMART" id="SM00633">
    <property type="entry name" value="Glyco_10"/>
    <property type="match status" value="1"/>
</dbReference>
<feature type="domain" description="GH10" evidence="11">
    <location>
        <begin position="1"/>
        <end position="198"/>
    </location>
</feature>
<dbReference type="OrthoDB" id="3055998at2759"/>
<evidence type="ECO:0000256" key="1">
    <source>
        <dbReference type="ARBA" id="ARBA00000681"/>
    </source>
</evidence>
<dbReference type="EC" id="3.2.1.8" evidence="10"/>
<dbReference type="GO" id="GO:0031176">
    <property type="term" value="F:endo-1,4-beta-xylanase activity"/>
    <property type="evidence" value="ECO:0007669"/>
    <property type="project" value="UniProtKB-EC"/>
</dbReference>
<dbReference type="PANTHER" id="PTHR31490:SF88">
    <property type="entry name" value="BETA-XYLANASE"/>
    <property type="match status" value="1"/>
</dbReference>
<sequence length="210" mass="23684">MVHYNGKIFALDVCNEIFEEDGSFRDSFWHQKLNESYPEMAFKAARDVGTDVKLYINDYSIEGINKKSDALYKLAKDLREKKLLDGVGFQTHLIVGQVPKDFEENLKRFSALGLDVAITELDIRMPVPTQKKDLEQQARDYHKVASICKSVAHCVGVSVWGVTYKDSWIPQEFPGQGAALLFDANYTATPSFEKFSSGLGRNVSHHTGRS</sequence>
<dbReference type="AlphaFoldDB" id="A0A9P6NB37"/>
<dbReference type="EMBL" id="MU167351">
    <property type="protein sequence ID" value="KAG0142347.1"/>
    <property type="molecule type" value="Genomic_DNA"/>
</dbReference>
<evidence type="ECO:0000313" key="13">
    <source>
        <dbReference type="Proteomes" id="UP000886653"/>
    </source>
</evidence>
<evidence type="ECO:0000256" key="2">
    <source>
        <dbReference type="ARBA" id="ARBA00007495"/>
    </source>
</evidence>
<keyword evidence="4" id="KW-0732">Signal</keyword>
<comment type="similarity">
    <text evidence="2 10">Belongs to the glycosyl hydrolase 10 (cellulase F) family.</text>
</comment>
<protein>
    <recommendedName>
        <fullName evidence="10">Beta-xylanase</fullName>
        <ecNumber evidence="10">3.2.1.8</ecNumber>
    </recommendedName>
</protein>
<dbReference type="PANTHER" id="PTHR31490">
    <property type="entry name" value="GLYCOSYL HYDROLASE"/>
    <property type="match status" value="1"/>
</dbReference>
<evidence type="ECO:0000256" key="5">
    <source>
        <dbReference type="ARBA" id="ARBA00022801"/>
    </source>
</evidence>
<gene>
    <name evidence="12" type="ORF">CROQUDRAFT_725162</name>
</gene>
<evidence type="ECO:0000313" key="12">
    <source>
        <dbReference type="EMBL" id="KAG0142347.1"/>
    </source>
</evidence>
<name>A0A9P6NB37_9BASI</name>
<evidence type="ECO:0000256" key="10">
    <source>
        <dbReference type="RuleBase" id="RU361174"/>
    </source>
</evidence>
<accession>A0A9P6NB37</accession>
<reference evidence="12" key="1">
    <citation type="submission" date="2013-11" db="EMBL/GenBank/DDBJ databases">
        <title>Genome sequence of the fusiform rust pathogen reveals effectors for host alternation and coevolution with pine.</title>
        <authorList>
            <consortium name="DOE Joint Genome Institute"/>
            <person name="Smith K."/>
            <person name="Pendleton A."/>
            <person name="Kubisiak T."/>
            <person name="Anderson C."/>
            <person name="Salamov A."/>
            <person name="Aerts A."/>
            <person name="Riley R."/>
            <person name="Clum A."/>
            <person name="Lindquist E."/>
            <person name="Ence D."/>
            <person name="Campbell M."/>
            <person name="Kronenberg Z."/>
            <person name="Feau N."/>
            <person name="Dhillon B."/>
            <person name="Hamelin R."/>
            <person name="Burleigh J."/>
            <person name="Smith J."/>
            <person name="Yandell M."/>
            <person name="Nelson C."/>
            <person name="Grigoriev I."/>
            <person name="Davis J."/>
        </authorList>
    </citation>
    <scope>NUCLEOTIDE SEQUENCE</scope>
    <source>
        <strain evidence="12">G11</strain>
    </source>
</reference>
<keyword evidence="5 10" id="KW-0378">Hydrolase</keyword>
<evidence type="ECO:0000256" key="9">
    <source>
        <dbReference type="PROSITE-ProRule" id="PRU10061"/>
    </source>
</evidence>
<dbReference type="GO" id="GO:0045493">
    <property type="term" value="P:xylan catabolic process"/>
    <property type="evidence" value="ECO:0007669"/>
    <property type="project" value="UniProtKB-KW"/>
</dbReference>
<keyword evidence="7 10" id="KW-0326">Glycosidase</keyword>
<evidence type="ECO:0000256" key="6">
    <source>
        <dbReference type="ARBA" id="ARBA00023277"/>
    </source>
</evidence>